<dbReference type="EMBL" id="AOIP01000059">
    <property type="protein sequence ID" value="ELY98966.1"/>
    <property type="molecule type" value="Genomic_DNA"/>
</dbReference>
<evidence type="ECO:0000313" key="3">
    <source>
        <dbReference type="Proteomes" id="UP000011591"/>
    </source>
</evidence>
<dbReference type="Proteomes" id="UP000011591">
    <property type="component" value="Unassembled WGS sequence"/>
</dbReference>
<feature type="domain" description="DUF7351" evidence="1">
    <location>
        <begin position="2"/>
        <end position="72"/>
    </location>
</feature>
<dbReference type="AlphaFoldDB" id="M0AKV8"/>
<reference evidence="2 3" key="1">
    <citation type="journal article" date="2014" name="PLoS Genet.">
        <title>Phylogenetically driven sequencing of extremely halophilic archaea reveals strategies for static and dynamic osmo-response.</title>
        <authorList>
            <person name="Becker E.A."/>
            <person name="Seitzer P.M."/>
            <person name="Tritt A."/>
            <person name="Larsen D."/>
            <person name="Krusor M."/>
            <person name="Yao A.I."/>
            <person name="Wu D."/>
            <person name="Madern D."/>
            <person name="Eisen J.A."/>
            <person name="Darling A.E."/>
            <person name="Facciotti M.T."/>
        </authorList>
    </citation>
    <scope>NUCLEOTIDE SEQUENCE [LARGE SCALE GENOMIC DNA]</scope>
    <source>
        <strain evidence="2 3">DSM 13077</strain>
    </source>
</reference>
<evidence type="ECO:0000259" key="1">
    <source>
        <dbReference type="Pfam" id="PF24042"/>
    </source>
</evidence>
<keyword evidence="3" id="KW-1185">Reference proteome</keyword>
<proteinExistence type="predicted"/>
<organism evidence="2 3">
    <name type="scientific">Natrialba aegyptia DSM 13077</name>
    <dbReference type="NCBI Taxonomy" id="1227491"/>
    <lineage>
        <taxon>Archaea</taxon>
        <taxon>Methanobacteriati</taxon>
        <taxon>Methanobacteriota</taxon>
        <taxon>Stenosarchaea group</taxon>
        <taxon>Halobacteria</taxon>
        <taxon>Halobacteriales</taxon>
        <taxon>Natrialbaceae</taxon>
        <taxon>Natrialba</taxon>
    </lineage>
</organism>
<dbReference type="InterPro" id="IPR055775">
    <property type="entry name" value="DUF7351"/>
</dbReference>
<evidence type="ECO:0000313" key="2">
    <source>
        <dbReference type="EMBL" id="ELY98966.1"/>
    </source>
</evidence>
<sequence length="80" mass="8851">MYLPIGCAVRDHPAVIGFHTSHDVELDTQPLWDLPWALSCEYTTFDSDQSCVHLRIPIETDELHLSVNDGGTIVSIAETG</sequence>
<dbReference type="Pfam" id="PF24042">
    <property type="entry name" value="DUF7351"/>
    <property type="match status" value="1"/>
</dbReference>
<accession>M0AKV8</accession>
<protein>
    <recommendedName>
        <fullName evidence="1">DUF7351 domain-containing protein</fullName>
    </recommendedName>
</protein>
<name>M0AKV8_9EURY</name>
<comment type="caution">
    <text evidence="2">The sequence shown here is derived from an EMBL/GenBank/DDBJ whole genome shotgun (WGS) entry which is preliminary data.</text>
</comment>
<gene>
    <name evidence="2" type="ORF">C480_20859</name>
</gene>